<dbReference type="PROSITE" id="PS51257">
    <property type="entry name" value="PROKAR_LIPOPROTEIN"/>
    <property type="match status" value="1"/>
</dbReference>
<proteinExistence type="predicted"/>
<accession>W0AG97</accession>
<gene>
    <name evidence="2" type="ORF">NX02_22560</name>
</gene>
<feature type="signal peptide" evidence="1">
    <location>
        <begin position="1"/>
        <end position="17"/>
    </location>
</feature>
<reference evidence="2 3" key="1">
    <citation type="submission" date="2013-07" db="EMBL/GenBank/DDBJ databases">
        <title>Completed genome of Sphingomonas sanxanigenens NX02.</title>
        <authorList>
            <person name="Ma T."/>
            <person name="Huang H."/>
            <person name="Wu M."/>
            <person name="Li X."/>
            <person name="Li G."/>
        </authorList>
    </citation>
    <scope>NUCLEOTIDE SEQUENCE [LARGE SCALE GENOMIC DNA]</scope>
    <source>
        <strain evidence="2 3">NX02</strain>
    </source>
</reference>
<evidence type="ECO:0000256" key="1">
    <source>
        <dbReference type="SAM" id="SignalP"/>
    </source>
</evidence>
<name>W0AG97_9SPHN</name>
<dbReference type="EMBL" id="CP006644">
    <property type="protein sequence ID" value="AHE56131.1"/>
    <property type="molecule type" value="Genomic_DNA"/>
</dbReference>
<dbReference type="PATRIC" id="fig|1123269.5.peg.4412"/>
<dbReference type="Proteomes" id="UP000018851">
    <property type="component" value="Chromosome"/>
</dbReference>
<protein>
    <recommendedName>
        <fullName evidence="4">DUF4893 domain-containing protein</fullName>
    </recommendedName>
</protein>
<evidence type="ECO:0008006" key="4">
    <source>
        <dbReference type="Google" id="ProtNLM"/>
    </source>
</evidence>
<keyword evidence="1" id="KW-0732">Signal</keyword>
<evidence type="ECO:0000313" key="3">
    <source>
        <dbReference type="Proteomes" id="UP000018851"/>
    </source>
</evidence>
<organism evidence="2 3">
    <name type="scientific">Sphingomonas sanxanigenens DSM 19645 = NX02</name>
    <dbReference type="NCBI Taxonomy" id="1123269"/>
    <lineage>
        <taxon>Bacteria</taxon>
        <taxon>Pseudomonadati</taxon>
        <taxon>Pseudomonadota</taxon>
        <taxon>Alphaproteobacteria</taxon>
        <taxon>Sphingomonadales</taxon>
        <taxon>Sphingomonadaceae</taxon>
        <taxon>Sphingomonas</taxon>
    </lineage>
</organism>
<dbReference type="eggNOG" id="ENOG5032X9B">
    <property type="taxonomic scope" value="Bacteria"/>
</dbReference>
<dbReference type="RefSeq" id="WP_245648666.1">
    <property type="nucleotide sequence ID" value="NZ_CP006644.1"/>
</dbReference>
<dbReference type="HOGENOM" id="CLU_097824_0_0_5"/>
<dbReference type="STRING" id="1123269.NX02_22560"/>
<evidence type="ECO:0000313" key="2">
    <source>
        <dbReference type="EMBL" id="AHE56131.1"/>
    </source>
</evidence>
<dbReference type="KEGG" id="ssan:NX02_22560"/>
<sequence length="214" mass="22981">MRTASLPLFIAGLGALAGCGGGAATPEAAARAPAVTDWRRIATPADRRRIGEWRTAFVEALAVARADGHGAEIDREGALLVPDAALDQVDLPPGNYRCRVVKLGTQVKGRLSYVAYPPFGCRATITPAGFRMEKLNGSQRPAGYAYPDGSRRMIFLGSMALGDETMAMDYGYHPDRDVAGAVERIGPGRWRLVLPYPRFESVLDVVELVPDPAN</sequence>
<dbReference type="AlphaFoldDB" id="W0AG97"/>
<dbReference type="Pfam" id="PF16233">
    <property type="entry name" value="DUF4893"/>
    <property type="match status" value="1"/>
</dbReference>
<keyword evidence="3" id="KW-1185">Reference proteome</keyword>
<dbReference type="InterPro" id="IPR032609">
    <property type="entry name" value="DUF4893"/>
</dbReference>
<feature type="chain" id="PRO_5004785218" description="DUF4893 domain-containing protein" evidence="1">
    <location>
        <begin position="18"/>
        <end position="214"/>
    </location>
</feature>